<dbReference type="GO" id="GO:0016787">
    <property type="term" value="F:hydrolase activity"/>
    <property type="evidence" value="ECO:0007669"/>
    <property type="project" value="UniProtKB-KW"/>
</dbReference>
<dbReference type="CDD" id="cd10918">
    <property type="entry name" value="CE4_NodB_like_5s_6s"/>
    <property type="match status" value="1"/>
</dbReference>
<comment type="caution">
    <text evidence="4">The sequence shown here is derived from an EMBL/GenBank/DDBJ whole genome shotgun (WGS) entry which is preliminary data.</text>
</comment>
<dbReference type="EMBL" id="JBHMCF010000049">
    <property type="protein sequence ID" value="MFB9476383.1"/>
    <property type="molecule type" value="Genomic_DNA"/>
</dbReference>
<dbReference type="InterPro" id="IPR051398">
    <property type="entry name" value="Polysacch_Deacetylase"/>
</dbReference>
<dbReference type="SUPFAM" id="SSF88713">
    <property type="entry name" value="Glycoside hydrolase/deacetylase"/>
    <property type="match status" value="1"/>
</dbReference>
<sequence length="243" mass="26751">MAGRRLNPALGSAPGWPLVLYFHHVNAAVDHYTAISPDGFRRALDLVLTGFGPAVEPALVTPRFAPPPEPAVLITFDDGYRDVLTQAVPLLAEFDVRILLFCVTDRMADMDRPAPSTPREDFLTWSDVAVLTRMGHVAGAHTRSHVRLSELTAARARDEVGGSLADTRRMTGAAPAAFAYPYGDVPAVDPVPGDVLGFGTVRSAPLPWLQAPHHIRRTYLPSGEEDRWPELVTRWRRQWFASQ</sequence>
<dbReference type="Pfam" id="PF01522">
    <property type="entry name" value="Polysacc_deac_1"/>
    <property type="match status" value="1"/>
</dbReference>
<dbReference type="RefSeq" id="WP_364383286.1">
    <property type="nucleotide sequence ID" value="NZ_JBHMCF010000049.1"/>
</dbReference>
<dbReference type="InterPro" id="IPR002509">
    <property type="entry name" value="NODB_dom"/>
</dbReference>
<evidence type="ECO:0000256" key="2">
    <source>
        <dbReference type="ARBA" id="ARBA00022729"/>
    </source>
</evidence>
<gene>
    <name evidence="4" type="ORF">ACFFR3_43390</name>
</gene>
<keyword evidence="5" id="KW-1185">Reference proteome</keyword>
<evidence type="ECO:0000313" key="5">
    <source>
        <dbReference type="Proteomes" id="UP001589568"/>
    </source>
</evidence>
<accession>A0ABV5P1E5</accession>
<protein>
    <submittedName>
        <fullName evidence="4">Polysaccharide deacetylase family protein</fullName>
        <ecNumber evidence="4">3.-.-.-</ecNumber>
    </submittedName>
</protein>
<organism evidence="4 5">
    <name type="scientific">Nonomuraea salmonea</name>
    <dbReference type="NCBI Taxonomy" id="46181"/>
    <lineage>
        <taxon>Bacteria</taxon>
        <taxon>Bacillati</taxon>
        <taxon>Actinomycetota</taxon>
        <taxon>Actinomycetes</taxon>
        <taxon>Streptosporangiales</taxon>
        <taxon>Streptosporangiaceae</taxon>
        <taxon>Nonomuraea</taxon>
    </lineage>
</organism>
<reference evidence="4 5" key="1">
    <citation type="submission" date="2024-09" db="EMBL/GenBank/DDBJ databases">
        <authorList>
            <person name="Sun Q."/>
            <person name="Mori K."/>
        </authorList>
    </citation>
    <scope>NUCLEOTIDE SEQUENCE [LARGE SCALE GENOMIC DNA]</scope>
    <source>
        <strain evidence="4 5">JCM 3324</strain>
    </source>
</reference>
<name>A0ABV5P1E5_9ACTN</name>
<proteinExistence type="predicted"/>
<comment type="subcellular location">
    <subcellularLocation>
        <location evidence="1">Secreted</location>
    </subcellularLocation>
</comment>
<keyword evidence="4" id="KW-0378">Hydrolase</keyword>
<feature type="domain" description="NodB homology" evidence="3">
    <location>
        <begin position="70"/>
        <end position="243"/>
    </location>
</feature>
<evidence type="ECO:0000313" key="4">
    <source>
        <dbReference type="EMBL" id="MFB9476383.1"/>
    </source>
</evidence>
<keyword evidence="2" id="KW-0732">Signal</keyword>
<dbReference type="Gene3D" id="3.20.20.370">
    <property type="entry name" value="Glycoside hydrolase/deacetylase"/>
    <property type="match status" value="1"/>
</dbReference>
<dbReference type="Proteomes" id="UP001589568">
    <property type="component" value="Unassembled WGS sequence"/>
</dbReference>
<evidence type="ECO:0000256" key="1">
    <source>
        <dbReference type="ARBA" id="ARBA00004613"/>
    </source>
</evidence>
<dbReference type="PROSITE" id="PS51677">
    <property type="entry name" value="NODB"/>
    <property type="match status" value="1"/>
</dbReference>
<dbReference type="PANTHER" id="PTHR34216">
    <property type="match status" value="1"/>
</dbReference>
<evidence type="ECO:0000259" key="3">
    <source>
        <dbReference type="PROSITE" id="PS51677"/>
    </source>
</evidence>
<dbReference type="PANTHER" id="PTHR34216:SF3">
    <property type="entry name" value="POLY-BETA-1,6-N-ACETYL-D-GLUCOSAMINE N-DEACETYLASE"/>
    <property type="match status" value="1"/>
</dbReference>
<dbReference type="EC" id="3.-.-.-" evidence="4"/>
<dbReference type="InterPro" id="IPR011330">
    <property type="entry name" value="Glyco_hydro/deAcase_b/a-brl"/>
</dbReference>